<evidence type="ECO:0000313" key="2">
    <source>
        <dbReference type="Proteomes" id="UP000625711"/>
    </source>
</evidence>
<sequence>MEERLLQDRILRILGPSTPSDVLFLYFNNNFPDQPPSCSLFEDDLYDDESSVQNHDGHQTKGCHNMFPQLVTSRIIDNTVGSVYIEDIITRVYMPSEEFAQIETINSEHIWYKFWRWLKGKIICN</sequence>
<accession>A0A834MLI0</accession>
<proteinExistence type="predicted"/>
<name>A0A834MLI0_RHYFE</name>
<dbReference type="Proteomes" id="UP000625711">
    <property type="component" value="Unassembled WGS sequence"/>
</dbReference>
<reference evidence="1" key="1">
    <citation type="submission" date="2020-08" db="EMBL/GenBank/DDBJ databases">
        <title>Genome sequencing and assembly of the red palm weevil Rhynchophorus ferrugineus.</title>
        <authorList>
            <person name="Dias G.B."/>
            <person name="Bergman C.M."/>
            <person name="Manee M."/>
        </authorList>
    </citation>
    <scope>NUCLEOTIDE SEQUENCE</scope>
    <source>
        <strain evidence="1">AA-2017</strain>
        <tissue evidence="1">Whole larva</tissue>
    </source>
</reference>
<evidence type="ECO:0000313" key="1">
    <source>
        <dbReference type="EMBL" id="KAF7287041.1"/>
    </source>
</evidence>
<protein>
    <submittedName>
        <fullName evidence="1">Uncharacterized protein</fullName>
    </submittedName>
</protein>
<gene>
    <name evidence="1" type="ORF">GWI33_002424</name>
</gene>
<keyword evidence="2" id="KW-1185">Reference proteome</keyword>
<dbReference type="AlphaFoldDB" id="A0A834MLI0"/>
<comment type="caution">
    <text evidence="1">The sequence shown here is derived from an EMBL/GenBank/DDBJ whole genome shotgun (WGS) entry which is preliminary data.</text>
</comment>
<dbReference type="OrthoDB" id="6664750at2759"/>
<dbReference type="EMBL" id="JAACXV010000016">
    <property type="protein sequence ID" value="KAF7287041.1"/>
    <property type="molecule type" value="Genomic_DNA"/>
</dbReference>
<organism evidence="1 2">
    <name type="scientific">Rhynchophorus ferrugineus</name>
    <name type="common">Red palm weevil</name>
    <name type="synonym">Curculio ferrugineus</name>
    <dbReference type="NCBI Taxonomy" id="354439"/>
    <lineage>
        <taxon>Eukaryota</taxon>
        <taxon>Metazoa</taxon>
        <taxon>Ecdysozoa</taxon>
        <taxon>Arthropoda</taxon>
        <taxon>Hexapoda</taxon>
        <taxon>Insecta</taxon>
        <taxon>Pterygota</taxon>
        <taxon>Neoptera</taxon>
        <taxon>Endopterygota</taxon>
        <taxon>Coleoptera</taxon>
        <taxon>Polyphaga</taxon>
        <taxon>Cucujiformia</taxon>
        <taxon>Curculionidae</taxon>
        <taxon>Dryophthorinae</taxon>
        <taxon>Rhynchophorus</taxon>
    </lineage>
</organism>